<evidence type="ECO:0000259" key="6">
    <source>
        <dbReference type="Pfam" id="PF08100"/>
    </source>
</evidence>
<dbReference type="PANTHER" id="PTHR11746">
    <property type="entry name" value="O-METHYLTRANSFERASE"/>
    <property type="match status" value="1"/>
</dbReference>
<evidence type="ECO:0000259" key="5">
    <source>
        <dbReference type="Pfam" id="PF00891"/>
    </source>
</evidence>
<dbReference type="PROSITE" id="PS51683">
    <property type="entry name" value="SAM_OMT_II"/>
    <property type="match status" value="1"/>
</dbReference>
<evidence type="ECO:0000256" key="4">
    <source>
        <dbReference type="SAM" id="MobiDB-lite"/>
    </source>
</evidence>
<dbReference type="EMBL" id="BTGU01000015">
    <property type="protein sequence ID" value="GMN42774.1"/>
    <property type="molecule type" value="Genomic_DNA"/>
</dbReference>
<accession>A0AA88DHZ7</accession>
<sequence length="418" mass="45657">MASSMELRNGASKVLGHDRKEEEEEFSHAMQLVMSTVMSMSLQTAIELGVFNIIAKAGEGAKLSSAEIVAQMSTNNPDAPIMVDRMLRLLASHSVLSCSVVSDESAGSNARRLYSLCPVSKYFVTNEDGVSLGPLIALEQGKVFMDSWPHLKASILEGGVAFEMAHGMNAFVYPRSDQKFNHVFNTAMHSQTTIVVKNILKFYKGFDDLKQLVDVGGGLGVILNQITSKYPHIKGINYDLPHVVENALSYPAALQRQVKGAASLRRVFRSAVAPQFGGTQHRSAGEGRRGATTWVREFLGAAAPEEGAALGRGQVRTAPTWILHDWSDEQCLKILKNCYKAIPDHGKVIVVDAILPIMPENSFAARNTFALDVGMMTQYGGAKERSQQEFLALATGAGFSGIRFVCCVCNLWVMEFYK</sequence>
<dbReference type="FunFam" id="1.10.10.10:FF:000357">
    <property type="entry name" value="Caffeic acid 3-O-methyltransferase"/>
    <property type="match status" value="1"/>
</dbReference>
<dbReference type="SUPFAM" id="SSF46785">
    <property type="entry name" value="Winged helix' DNA-binding domain"/>
    <property type="match status" value="1"/>
</dbReference>
<keyword evidence="2" id="KW-0808">Transferase</keyword>
<keyword evidence="1" id="KW-0489">Methyltransferase</keyword>
<dbReference type="Gene3D" id="1.10.10.10">
    <property type="entry name" value="Winged helix-like DNA-binding domain superfamily/Winged helix DNA-binding domain"/>
    <property type="match status" value="1"/>
</dbReference>
<dbReference type="GO" id="GO:0046983">
    <property type="term" value="F:protein dimerization activity"/>
    <property type="evidence" value="ECO:0007669"/>
    <property type="project" value="InterPro"/>
</dbReference>
<evidence type="ECO:0000313" key="7">
    <source>
        <dbReference type="EMBL" id="GMN42774.1"/>
    </source>
</evidence>
<organism evidence="7 8">
    <name type="scientific">Ficus carica</name>
    <name type="common">Common fig</name>
    <dbReference type="NCBI Taxonomy" id="3494"/>
    <lineage>
        <taxon>Eukaryota</taxon>
        <taxon>Viridiplantae</taxon>
        <taxon>Streptophyta</taxon>
        <taxon>Embryophyta</taxon>
        <taxon>Tracheophyta</taxon>
        <taxon>Spermatophyta</taxon>
        <taxon>Magnoliopsida</taxon>
        <taxon>eudicotyledons</taxon>
        <taxon>Gunneridae</taxon>
        <taxon>Pentapetalae</taxon>
        <taxon>rosids</taxon>
        <taxon>fabids</taxon>
        <taxon>Rosales</taxon>
        <taxon>Moraceae</taxon>
        <taxon>Ficeae</taxon>
        <taxon>Ficus</taxon>
    </lineage>
</organism>
<name>A0AA88DHZ7_FICCA</name>
<feature type="region of interest" description="Disordered" evidence="4">
    <location>
        <begin position="1"/>
        <end position="21"/>
    </location>
</feature>
<proteinExistence type="predicted"/>
<comment type="caution">
    <text evidence="7">The sequence shown here is derived from an EMBL/GenBank/DDBJ whole genome shotgun (WGS) entry which is preliminary data.</text>
</comment>
<dbReference type="AlphaFoldDB" id="A0AA88DHZ7"/>
<keyword evidence="3" id="KW-0949">S-adenosyl-L-methionine</keyword>
<evidence type="ECO:0000256" key="3">
    <source>
        <dbReference type="ARBA" id="ARBA00022691"/>
    </source>
</evidence>
<dbReference type="Pfam" id="PF08100">
    <property type="entry name" value="Dimerisation"/>
    <property type="match status" value="1"/>
</dbReference>
<reference evidence="7" key="1">
    <citation type="submission" date="2023-07" db="EMBL/GenBank/DDBJ databases">
        <title>draft genome sequence of fig (Ficus carica).</title>
        <authorList>
            <person name="Takahashi T."/>
            <person name="Nishimura K."/>
        </authorList>
    </citation>
    <scope>NUCLEOTIDE SEQUENCE</scope>
</reference>
<dbReference type="InterPro" id="IPR029063">
    <property type="entry name" value="SAM-dependent_MTases_sf"/>
</dbReference>
<protein>
    <submittedName>
        <fullName evidence="7">Uncharacterized protein</fullName>
    </submittedName>
</protein>
<dbReference type="InterPro" id="IPR036390">
    <property type="entry name" value="WH_DNA-bd_sf"/>
</dbReference>
<dbReference type="SUPFAM" id="SSF53335">
    <property type="entry name" value="S-adenosyl-L-methionine-dependent methyltransferases"/>
    <property type="match status" value="2"/>
</dbReference>
<gene>
    <name evidence="7" type="ORF">TIFTF001_011979</name>
</gene>
<evidence type="ECO:0000313" key="8">
    <source>
        <dbReference type="Proteomes" id="UP001187192"/>
    </source>
</evidence>
<dbReference type="GO" id="GO:0032259">
    <property type="term" value="P:methylation"/>
    <property type="evidence" value="ECO:0007669"/>
    <property type="project" value="UniProtKB-KW"/>
</dbReference>
<feature type="domain" description="O-methyltransferase C-terminal" evidence="5">
    <location>
        <begin position="320"/>
        <end position="400"/>
    </location>
</feature>
<dbReference type="InterPro" id="IPR012967">
    <property type="entry name" value="COMT_dimerisation"/>
</dbReference>
<dbReference type="Gene3D" id="3.40.50.150">
    <property type="entry name" value="Vaccinia Virus protein VP39"/>
    <property type="match status" value="1"/>
</dbReference>
<feature type="domain" description="O-methyltransferase C-terminal" evidence="5">
    <location>
        <begin position="148"/>
        <end position="258"/>
    </location>
</feature>
<dbReference type="GO" id="GO:0008171">
    <property type="term" value="F:O-methyltransferase activity"/>
    <property type="evidence" value="ECO:0007669"/>
    <property type="project" value="InterPro"/>
</dbReference>
<dbReference type="InterPro" id="IPR016461">
    <property type="entry name" value="COMT-like"/>
</dbReference>
<evidence type="ECO:0000256" key="2">
    <source>
        <dbReference type="ARBA" id="ARBA00022679"/>
    </source>
</evidence>
<dbReference type="InterPro" id="IPR001077">
    <property type="entry name" value="COMT_C"/>
</dbReference>
<feature type="domain" description="O-methyltransferase dimerisation" evidence="6">
    <location>
        <begin position="30"/>
        <end position="125"/>
    </location>
</feature>
<evidence type="ECO:0000256" key="1">
    <source>
        <dbReference type="ARBA" id="ARBA00022603"/>
    </source>
</evidence>
<keyword evidence="8" id="KW-1185">Reference proteome</keyword>
<dbReference type="Proteomes" id="UP001187192">
    <property type="component" value="Unassembled WGS sequence"/>
</dbReference>
<dbReference type="InterPro" id="IPR036388">
    <property type="entry name" value="WH-like_DNA-bd_sf"/>
</dbReference>
<dbReference type="Pfam" id="PF00891">
    <property type="entry name" value="Methyltransf_2"/>
    <property type="match status" value="2"/>
</dbReference>